<reference evidence="2" key="1">
    <citation type="submission" date="2020-07" db="EMBL/GenBank/DDBJ databases">
        <title>Multicomponent nature underlies the extraordinary mechanical properties of spider dragline silk.</title>
        <authorList>
            <person name="Kono N."/>
            <person name="Nakamura H."/>
            <person name="Mori M."/>
            <person name="Yoshida Y."/>
            <person name="Ohtoshi R."/>
            <person name="Malay A.D."/>
            <person name="Moran D.A.P."/>
            <person name="Tomita M."/>
            <person name="Numata K."/>
            <person name="Arakawa K."/>
        </authorList>
    </citation>
    <scope>NUCLEOTIDE SEQUENCE</scope>
</reference>
<comment type="caution">
    <text evidence="2">The sequence shown here is derived from an EMBL/GenBank/DDBJ whole genome shotgun (WGS) entry which is preliminary data.</text>
</comment>
<accession>A0A8X6ITP6</accession>
<dbReference type="AlphaFoldDB" id="A0A8X6ITP6"/>
<evidence type="ECO:0000313" key="3">
    <source>
        <dbReference type="Proteomes" id="UP000887116"/>
    </source>
</evidence>
<sequence length="360" mass="40484">MWFQLALSSDAPVLGILVGTDILLYFRTLDIASLLGKKKGKMFAKCFPNDIIFGNNVLPPTQKYPKQTARVQLVTRNAAIHIIRRKNIKLAEKLSNALDNGYAYVQGKRTFVSSYKQSPKLYVVNYPNKSTVKVAQWIREFTQDLELQRKRDFELLRQYIFSVTLESVIYNIEDAGNNVENNDGIMEEDNNAENTTVEDGLNNVENTIEEGGVNNAENAMEEGEVNNVENDSMEEGRVNNSGENDSMEEGRVNNSGENDSMEEGGVNNVENVMDEGGLNNSGENDSMEEGGVNNSEENEETMEENRNDGAESLFQMVTESAFKSYISNNQDGFEILTQIPHTFHFTRTLNPRIMIVVPDE</sequence>
<gene>
    <name evidence="2" type="ORF">TNCT_346651</name>
</gene>
<keyword evidence="3" id="KW-1185">Reference proteome</keyword>
<dbReference type="EMBL" id="BMAO01002735">
    <property type="protein sequence ID" value="GFQ82920.1"/>
    <property type="molecule type" value="Genomic_DNA"/>
</dbReference>
<name>A0A8X6ITP6_TRICU</name>
<organism evidence="2 3">
    <name type="scientific">Trichonephila clavata</name>
    <name type="common">Joro spider</name>
    <name type="synonym">Nephila clavata</name>
    <dbReference type="NCBI Taxonomy" id="2740835"/>
    <lineage>
        <taxon>Eukaryota</taxon>
        <taxon>Metazoa</taxon>
        <taxon>Ecdysozoa</taxon>
        <taxon>Arthropoda</taxon>
        <taxon>Chelicerata</taxon>
        <taxon>Arachnida</taxon>
        <taxon>Araneae</taxon>
        <taxon>Araneomorphae</taxon>
        <taxon>Entelegynae</taxon>
        <taxon>Araneoidea</taxon>
        <taxon>Nephilidae</taxon>
        <taxon>Trichonephila</taxon>
    </lineage>
</organism>
<protein>
    <submittedName>
        <fullName evidence="2">Uncharacterized protein</fullName>
    </submittedName>
</protein>
<feature type="region of interest" description="Disordered" evidence="1">
    <location>
        <begin position="228"/>
        <end position="307"/>
    </location>
</feature>
<dbReference type="Proteomes" id="UP000887116">
    <property type="component" value="Unassembled WGS sequence"/>
</dbReference>
<evidence type="ECO:0000256" key="1">
    <source>
        <dbReference type="SAM" id="MobiDB-lite"/>
    </source>
</evidence>
<proteinExistence type="predicted"/>
<evidence type="ECO:0000313" key="2">
    <source>
        <dbReference type="EMBL" id="GFQ82920.1"/>
    </source>
</evidence>